<feature type="signal peptide" evidence="2">
    <location>
        <begin position="1"/>
        <end position="33"/>
    </location>
</feature>
<gene>
    <name evidence="3" type="ORF">SAMN05421819_0440</name>
</gene>
<evidence type="ECO:0000313" key="3">
    <source>
        <dbReference type="EMBL" id="SEF56732.1"/>
    </source>
</evidence>
<dbReference type="EMBL" id="FNVA01000001">
    <property type="protein sequence ID" value="SEF56732.1"/>
    <property type="molecule type" value="Genomic_DNA"/>
</dbReference>
<proteinExistence type="predicted"/>
<reference evidence="3 4" key="1">
    <citation type="submission" date="2016-10" db="EMBL/GenBank/DDBJ databases">
        <authorList>
            <person name="de Groot N.N."/>
        </authorList>
    </citation>
    <scope>NUCLEOTIDE SEQUENCE [LARGE SCALE GENOMIC DNA]</scope>
    <source>
        <strain evidence="3 4">DSM 22489</strain>
    </source>
</reference>
<evidence type="ECO:0000256" key="1">
    <source>
        <dbReference type="SAM" id="MobiDB-lite"/>
    </source>
</evidence>
<dbReference type="Proteomes" id="UP000236728">
    <property type="component" value="Unassembled WGS sequence"/>
</dbReference>
<evidence type="ECO:0000313" key="4">
    <source>
        <dbReference type="Proteomes" id="UP000236728"/>
    </source>
</evidence>
<evidence type="ECO:0000256" key="2">
    <source>
        <dbReference type="SAM" id="SignalP"/>
    </source>
</evidence>
<keyword evidence="4" id="KW-1185">Reference proteome</keyword>
<organism evidence="3 4">
    <name type="scientific">Bryocella elongata</name>
    <dbReference type="NCBI Taxonomy" id="863522"/>
    <lineage>
        <taxon>Bacteria</taxon>
        <taxon>Pseudomonadati</taxon>
        <taxon>Acidobacteriota</taxon>
        <taxon>Terriglobia</taxon>
        <taxon>Terriglobales</taxon>
        <taxon>Acidobacteriaceae</taxon>
        <taxon>Bryocella</taxon>
    </lineage>
</organism>
<keyword evidence="2" id="KW-0732">Signal</keyword>
<protein>
    <recommendedName>
        <fullName evidence="5">Lipoprotein</fullName>
    </recommendedName>
</protein>
<accession>A0A1H5T1G9</accession>
<feature type="chain" id="PRO_5009284522" description="Lipoprotein" evidence="2">
    <location>
        <begin position="34"/>
        <end position="274"/>
    </location>
</feature>
<dbReference type="AlphaFoldDB" id="A0A1H5T1G9"/>
<evidence type="ECO:0008006" key="5">
    <source>
        <dbReference type="Google" id="ProtNLM"/>
    </source>
</evidence>
<sequence length="274" mass="29776">MQQSSERCAQRRRITLGASVLLFALAVTPSGYASMQNDDVLPDAPAPQSSSSTSQSSSAPAQVSSTQHSNGQTKRILGILPNFRAATTDEKLPPQTVKDKFVTASEDSFDYSSIVLPVVVAAYSYGTTKYPEFGKGGVGYGRYLWHSVVDQTSENYMVEFVVPAITHEDTRFYTMGHGGFIKRAGYAVSRVVVTRTDSDGRSFNYGEVVGAGAAAGISNLYYPSRERTVSNTMDQWGVNVGIDAATFVFKEFWPDISYHLLHQGQRPGTTPPAN</sequence>
<feature type="compositionally biased region" description="Low complexity" evidence="1">
    <location>
        <begin position="42"/>
        <end position="67"/>
    </location>
</feature>
<name>A0A1H5T1G9_9BACT</name>
<dbReference type="RefSeq" id="WP_200821449.1">
    <property type="nucleotide sequence ID" value="NZ_FNVA01000001.1"/>
</dbReference>
<feature type="region of interest" description="Disordered" evidence="1">
    <location>
        <begin position="36"/>
        <end position="71"/>
    </location>
</feature>